<feature type="region of interest" description="Disordered" evidence="1">
    <location>
        <begin position="43"/>
        <end position="74"/>
    </location>
</feature>
<dbReference type="Proteomes" id="UP001056436">
    <property type="component" value="Unassembled WGS sequence"/>
</dbReference>
<sequence>MSEDARPLEAPAPAPQQHPPVSPSMWLQAYEYLQMSGSRIQTRWRGGEEGRKGQRFATTDKSLGHGEPTDARSPTHATTIINHPALVLVFTSISLAAITTTYTTTKILKRALPHPSRLLPSSLHPATTTTTASLPHNTTTPPRVSPRSVRARRRPTQKP</sequence>
<feature type="compositionally biased region" description="Low complexity" evidence="1">
    <location>
        <begin position="116"/>
        <end position="126"/>
    </location>
</feature>
<accession>A0A9P9XKJ9</accession>
<evidence type="ECO:0000256" key="1">
    <source>
        <dbReference type="SAM" id="MobiDB-lite"/>
    </source>
</evidence>
<reference evidence="2" key="1">
    <citation type="submission" date="2019-01" db="EMBL/GenBank/DDBJ databases">
        <title>Colletotrichum abscissum LGMF1257.</title>
        <authorList>
            <person name="Baroncelli R."/>
        </authorList>
    </citation>
    <scope>NUCLEOTIDE SEQUENCE</scope>
    <source>
        <strain evidence="2">Ca142</strain>
    </source>
</reference>
<feature type="compositionally biased region" description="Basic residues" evidence="1">
    <location>
        <begin position="149"/>
        <end position="159"/>
    </location>
</feature>
<feature type="region of interest" description="Disordered" evidence="1">
    <location>
        <begin position="116"/>
        <end position="159"/>
    </location>
</feature>
<proteinExistence type="predicted"/>
<gene>
    <name evidence="2" type="ORF">CABS02_04295</name>
</gene>
<comment type="caution">
    <text evidence="2">The sequence shown here is derived from an EMBL/GenBank/DDBJ whole genome shotgun (WGS) entry which is preliminary data.</text>
</comment>
<protein>
    <submittedName>
        <fullName evidence="2">Uncharacterized protein</fullName>
    </submittedName>
</protein>
<organism evidence="2 3">
    <name type="scientific">Colletotrichum abscissum</name>
    <dbReference type="NCBI Taxonomy" id="1671311"/>
    <lineage>
        <taxon>Eukaryota</taxon>
        <taxon>Fungi</taxon>
        <taxon>Dikarya</taxon>
        <taxon>Ascomycota</taxon>
        <taxon>Pezizomycotina</taxon>
        <taxon>Sordariomycetes</taxon>
        <taxon>Hypocreomycetidae</taxon>
        <taxon>Glomerellales</taxon>
        <taxon>Glomerellaceae</taxon>
        <taxon>Colletotrichum</taxon>
        <taxon>Colletotrichum acutatum species complex</taxon>
    </lineage>
</organism>
<name>A0A9P9XKJ9_9PEZI</name>
<feature type="region of interest" description="Disordered" evidence="1">
    <location>
        <begin position="1"/>
        <end position="21"/>
    </location>
</feature>
<feature type="compositionally biased region" description="Polar residues" evidence="1">
    <location>
        <begin position="127"/>
        <end position="137"/>
    </location>
</feature>
<feature type="compositionally biased region" description="Low complexity" evidence="1">
    <location>
        <begin position="138"/>
        <end position="148"/>
    </location>
</feature>
<keyword evidence="3" id="KW-1185">Reference proteome</keyword>
<feature type="compositionally biased region" description="Pro residues" evidence="1">
    <location>
        <begin position="10"/>
        <end position="21"/>
    </location>
</feature>
<evidence type="ECO:0000313" key="2">
    <source>
        <dbReference type="EMBL" id="KAI3555539.1"/>
    </source>
</evidence>
<evidence type="ECO:0000313" key="3">
    <source>
        <dbReference type="Proteomes" id="UP001056436"/>
    </source>
</evidence>
<dbReference type="AlphaFoldDB" id="A0A9P9XKJ9"/>
<dbReference type="EMBL" id="SDAQ01000017">
    <property type="protein sequence ID" value="KAI3555539.1"/>
    <property type="molecule type" value="Genomic_DNA"/>
</dbReference>